<dbReference type="Gene3D" id="3.40.190.10">
    <property type="entry name" value="Periplasmic binding protein-like II"/>
    <property type="match status" value="2"/>
</dbReference>
<evidence type="ECO:0000256" key="5">
    <source>
        <dbReference type="ARBA" id="ARBA00023125"/>
    </source>
</evidence>
<dbReference type="PROSITE" id="PS50931">
    <property type="entry name" value="HTH_LYSR"/>
    <property type="match status" value="1"/>
</dbReference>
<evidence type="ECO:0000256" key="3">
    <source>
        <dbReference type="ARBA" id="ARBA00022491"/>
    </source>
</evidence>
<dbReference type="PROSITE" id="PS51257">
    <property type="entry name" value="PROKAR_LIPOPROTEIN"/>
    <property type="match status" value="1"/>
</dbReference>
<keyword evidence="3" id="KW-0678">Repressor</keyword>
<protein>
    <submittedName>
        <fullName evidence="9">NodD2</fullName>
    </submittedName>
</protein>
<evidence type="ECO:0000256" key="6">
    <source>
        <dbReference type="ARBA" id="ARBA00023159"/>
    </source>
</evidence>
<evidence type="ECO:0000256" key="2">
    <source>
        <dbReference type="ARBA" id="ARBA00022458"/>
    </source>
</evidence>
<dbReference type="InterPro" id="IPR050389">
    <property type="entry name" value="LysR-type_TF"/>
</dbReference>
<sequence length="316" mass="35201">MRFKGLDLNLLVAFDALMSQQSVTAAACTVNLSQPAMSSALARLRTYFNDELFTMQGRRFLPTPRAKALGPAVRDVLIRIQFSIISYEMFNPGHVQATFQSRCVRFMTLVFFEKVVERVEREAPTVGFELLAPADEPNELLGRGEIDLLILPEQFRSYGHPHARLFDETLVCVGCAMNKHLSQQLSLEKYLSMGHVAAKLGSTQKPTIEEWLLVEYGLKRRIEVVAPGVSLIPPLLSGTERIATIPLRLGCHFAEIIPLGIVEFPVALGAFTMVVQWPALHNRDQASIWMKEILLQEAGRMGAPTYARGLPRPGSV</sequence>
<dbReference type="SUPFAM" id="SSF46785">
    <property type="entry name" value="Winged helix' DNA-binding domain"/>
    <property type="match status" value="1"/>
</dbReference>
<accession>Q9F887</accession>
<evidence type="ECO:0000256" key="1">
    <source>
        <dbReference type="ARBA" id="ARBA00009437"/>
    </source>
</evidence>
<feature type="domain" description="HTH lysR-type" evidence="8">
    <location>
        <begin position="6"/>
        <end position="63"/>
    </location>
</feature>
<dbReference type="Gene3D" id="1.10.10.10">
    <property type="entry name" value="Winged helix-like DNA-binding domain superfamily/Winged helix DNA-binding domain"/>
    <property type="match status" value="1"/>
</dbReference>
<keyword evidence="6" id="KW-0010">Activator</keyword>
<reference evidence="9" key="1">
    <citation type="journal article" date="2002" name="Curr. Microbiol.">
        <title>Molecular cloning and characterization of nodD genes from Rhizobium sp. SIN-1, a nitrogen-fixing symbiont of Sesbania and other tropical legumes.</title>
        <authorList>
            <person name="Rana D."/>
            <person name="Krishnan H.B."/>
        </authorList>
    </citation>
    <scope>NUCLEOTIDE SEQUENCE</scope>
    <source>
        <strain evidence="9">SIN-1</strain>
    </source>
</reference>
<name>Q9F887_9HYPH</name>
<proteinExistence type="inferred from homology"/>
<keyword evidence="4" id="KW-0805">Transcription regulation</keyword>
<gene>
    <name evidence="9" type="primary">nodD2</name>
</gene>
<keyword evidence="5" id="KW-0238">DNA-binding</keyword>
<organism evidence="9">
    <name type="scientific">Rhizobium sp. SIN-1</name>
    <dbReference type="NCBI Taxonomy" id="133729"/>
    <lineage>
        <taxon>Bacteria</taxon>
        <taxon>Pseudomonadati</taxon>
        <taxon>Pseudomonadota</taxon>
        <taxon>Alphaproteobacteria</taxon>
        <taxon>Hyphomicrobiales</taxon>
        <taxon>Rhizobiaceae</taxon>
        <taxon>Rhizobium/Agrobacterium group</taxon>
        <taxon>Rhizobium</taxon>
    </lineage>
</organism>
<dbReference type="InterPro" id="IPR036390">
    <property type="entry name" value="WH_DNA-bd_sf"/>
</dbReference>
<dbReference type="PANTHER" id="PTHR30118">
    <property type="entry name" value="HTH-TYPE TRANSCRIPTIONAL REGULATOR LEUO-RELATED"/>
    <property type="match status" value="1"/>
</dbReference>
<evidence type="ECO:0000259" key="8">
    <source>
        <dbReference type="PROSITE" id="PS50931"/>
    </source>
</evidence>
<keyword evidence="2" id="KW-0536">Nodulation</keyword>
<keyword evidence="7" id="KW-0804">Transcription</keyword>
<dbReference type="GO" id="GO:0003700">
    <property type="term" value="F:DNA-binding transcription factor activity"/>
    <property type="evidence" value="ECO:0007669"/>
    <property type="project" value="InterPro"/>
</dbReference>
<dbReference type="EMBL" id="AF254355">
    <property type="protein sequence ID" value="AAG21968.1"/>
    <property type="molecule type" value="Genomic_DNA"/>
</dbReference>
<dbReference type="PANTHER" id="PTHR30118:SF6">
    <property type="entry name" value="HTH-TYPE TRANSCRIPTIONAL REGULATOR LEUO"/>
    <property type="match status" value="1"/>
</dbReference>
<dbReference type="GO" id="GO:0003677">
    <property type="term" value="F:DNA binding"/>
    <property type="evidence" value="ECO:0007669"/>
    <property type="project" value="UniProtKB-KW"/>
</dbReference>
<dbReference type="AlphaFoldDB" id="Q9F887"/>
<dbReference type="Pfam" id="PF00126">
    <property type="entry name" value="HTH_1"/>
    <property type="match status" value="1"/>
</dbReference>
<evidence type="ECO:0000313" key="9">
    <source>
        <dbReference type="EMBL" id="AAG21968.1"/>
    </source>
</evidence>
<evidence type="ECO:0000256" key="4">
    <source>
        <dbReference type="ARBA" id="ARBA00023015"/>
    </source>
</evidence>
<dbReference type="InterPro" id="IPR000847">
    <property type="entry name" value="LysR_HTH_N"/>
</dbReference>
<dbReference type="SUPFAM" id="SSF53850">
    <property type="entry name" value="Periplasmic binding protein-like II"/>
    <property type="match status" value="1"/>
</dbReference>
<evidence type="ECO:0000256" key="7">
    <source>
        <dbReference type="ARBA" id="ARBA00023163"/>
    </source>
</evidence>
<dbReference type="PRINTS" id="PR00039">
    <property type="entry name" value="HTHLYSR"/>
</dbReference>
<dbReference type="InterPro" id="IPR036388">
    <property type="entry name" value="WH-like_DNA-bd_sf"/>
</dbReference>
<comment type="similarity">
    <text evidence="1">Belongs to the LysR transcriptional regulatory family.</text>
</comment>